<organism evidence="3 4">
    <name type="scientific">Listeria farberi</name>
    <dbReference type="NCBI Taxonomy" id="2713500"/>
    <lineage>
        <taxon>Bacteria</taxon>
        <taxon>Bacillati</taxon>
        <taxon>Bacillota</taxon>
        <taxon>Bacilli</taxon>
        <taxon>Bacillales</taxon>
        <taxon>Listeriaceae</taxon>
        <taxon>Listeria</taxon>
    </lineage>
</organism>
<dbReference type="SMART" id="SM00347">
    <property type="entry name" value="HTH_MARR"/>
    <property type="match status" value="1"/>
</dbReference>
<accession>A0A7X0ZIF4</accession>
<evidence type="ECO:0000259" key="2">
    <source>
        <dbReference type="PROSITE" id="PS50995"/>
    </source>
</evidence>
<dbReference type="Proteomes" id="UP000558070">
    <property type="component" value="Unassembled WGS sequence"/>
</dbReference>
<dbReference type="GO" id="GO:0003700">
    <property type="term" value="F:DNA-binding transcription factor activity"/>
    <property type="evidence" value="ECO:0007669"/>
    <property type="project" value="InterPro"/>
</dbReference>
<dbReference type="PANTHER" id="PTHR33164:SF67">
    <property type="entry name" value="TRANSCRIPTIONAL REGULATOR, MARR FAMILY"/>
    <property type="match status" value="1"/>
</dbReference>
<dbReference type="InterPro" id="IPR036390">
    <property type="entry name" value="WH_DNA-bd_sf"/>
</dbReference>
<dbReference type="EMBL" id="JAARZO010000002">
    <property type="protein sequence ID" value="MBC2287547.1"/>
    <property type="molecule type" value="Genomic_DNA"/>
</dbReference>
<dbReference type="PROSITE" id="PS50995">
    <property type="entry name" value="HTH_MARR_2"/>
    <property type="match status" value="1"/>
</dbReference>
<dbReference type="Gene3D" id="1.10.10.10">
    <property type="entry name" value="Winged helix-like DNA-binding domain superfamily/Winged helix DNA-binding domain"/>
    <property type="match status" value="1"/>
</dbReference>
<evidence type="ECO:0000313" key="4">
    <source>
        <dbReference type="Proteomes" id="UP000558070"/>
    </source>
</evidence>
<protein>
    <submittedName>
        <fullName evidence="3">MarR family transcriptional regulator</fullName>
    </submittedName>
</protein>
<proteinExistence type="predicted"/>
<dbReference type="InterPro" id="IPR000835">
    <property type="entry name" value="HTH_MarR-typ"/>
</dbReference>
<dbReference type="InterPro" id="IPR039422">
    <property type="entry name" value="MarR/SlyA-like"/>
</dbReference>
<feature type="domain" description="HTH marR-type" evidence="2">
    <location>
        <begin position="4"/>
        <end position="134"/>
    </location>
</feature>
<gene>
    <name evidence="3" type="ORF">HCB47_07955</name>
</gene>
<dbReference type="GO" id="GO:0003677">
    <property type="term" value="F:DNA binding"/>
    <property type="evidence" value="ECO:0007669"/>
    <property type="project" value="UniProtKB-KW"/>
</dbReference>
<dbReference type="PRINTS" id="PR00598">
    <property type="entry name" value="HTHMARR"/>
</dbReference>
<dbReference type="RefSeq" id="WP_185607889.1">
    <property type="nucleotide sequence ID" value="NZ_JAARZJ010000001.1"/>
</dbReference>
<sequence>METYLEIETLIKRIFNSFRHEVEAVLDKRLSGSEYRVLSLISSGLTKTSDLAKTLDVSASHITAITDTLVEEKFITRHRSEVDRRIIELKLTSMAEEFVKEIDKKKKEMIVKRFTVFSEYEQAEFRKLLKKLADGSQSNK</sequence>
<dbReference type="GO" id="GO:0006950">
    <property type="term" value="P:response to stress"/>
    <property type="evidence" value="ECO:0007669"/>
    <property type="project" value="TreeGrafter"/>
</dbReference>
<dbReference type="SUPFAM" id="SSF46785">
    <property type="entry name" value="Winged helix' DNA-binding domain"/>
    <property type="match status" value="1"/>
</dbReference>
<keyword evidence="1" id="KW-0238">DNA-binding</keyword>
<dbReference type="InterPro" id="IPR036388">
    <property type="entry name" value="WH-like_DNA-bd_sf"/>
</dbReference>
<dbReference type="Pfam" id="PF01047">
    <property type="entry name" value="MarR"/>
    <property type="match status" value="1"/>
</dbReference>
<dbReference type="AlphaFoldDB" id="A0A7X0ZIF4"/>
<reference evidence="3 4" key="1">
    <citation type="submission" date="2020-03" db="EMBL/GenBank/DDBJ databases">
        <title>Soil Listeria distribution.</title>
        <authorList>
            <person name="Liao J."/>
            <person name="Wiedmann M."/>
        </authorList>
    </citation>
    <scope>NUCLEOTIDE SEQUENCE [LARGE SCALE GENOMIC DNA]</scope>
    <source>
        <strain evidence="3 4">FSL L7-0072</strain>
    </source>
</reference>
<name>A0A7X0ZIF4_9LIST</name>
<evidence type="ECO:0000313" key="3">
    <source>
        <dbReference type="EMBL" id="MBC2287547.1"/>
    </source>
</evidence>
<comment type="caution">
    <text evidence="3">The sequence shown here is derived from an EMBL/GenBank/DDBJ whole genome shotgun (WGS) entry which is preliminary data.</text>
</comment>
<evidence type="ECO:0000256" key="1">
    <source>
        <dbReference type="ARBA" id="ARBA00023125"/>
    </source>
</evidence>
<dbReference type="PANTHER" id="PTHR33164">
    <property type="entry name" value="TRANSCRIPTIONAL REGULATOR, MARR FAMILY"/>
    <property type="match status" value="1"/>
</dbReference>